<comment type="caution">
    <text evidence="2">The sequence shown here is derived from an EMBL/GenBank/DDBJ whole genome shotgun (WGS) entry which is preliminary data.</text>
</comment>
<evidence type="ECO:0000313" key="2">
    <source>
        <dbReference type="EMBL" id="KAK9128824.1"/>
    </source>
</evidence>
<name>A0AAP0J7F1_9MAGN</name>
<sequence>MVAASLVRTMAGGAGARARRCVVEAGARALSCAQRAAGLGRAMSGGSPDARGAAAGCRAAQMGRCSRGRLGSPDDARRRRQCGSRGDDVREGGGGGSPDNAGVRMKMGLEGGGGEKMFVADLPT</sequence>
<dbReference type="AlphaFoldDB" id="A0AAP0J7F1"/>
<protein>
    <submittedName>
        <fullName evidence="2">Uncharacterized protein</fullName>
    </submittedName>
</protein>
<feature type="region of interest" description="Disordered" evidence="1">
    <location>
        <begin position="65"/>
        <end position="124"/>
    </location>
</feature>
<proteinExistence type="predicted"/>
<reference evidence="2 3" key="1">
    <citation type="submission" date="2024-01" db="EMBL/GenBank/DDBJ databases">
        <title>Genome assemblies of Stephania.</title>
        <authorList>
            <person name="Yang L."/>
        </authorList>
    </citation>
    <scope>NUCLEOTIDE SEQUENCE [LARGE SCALE GENOMIC DNA]</scope>
    <source>
        <strain evidence="2">YNDBR</strain>
        <tissue evidence="2">Leaf</tissue>
    </source>
</reference>
<keyword evidence="3" id="KW-1185">Reference proteome</keyword>
<gene>
    <name evidence="2" type="ORF">Syun_017621</name>
</gene>
<accession>A0AAP0J7F1</accession>
<evidence type="ECO:0000256" key="1">
    <source>
        <dbReference type="SAM" id="MobiDB-lite"/>
    </source>
</evidence>
<dbReference type="Proteomes" id="UP001420932">
    <property type="component" value="Unassembled WGS sequence"/>
</dbReference>
<dbReference type="EMBL" id="JBBNAF010000007">
    <property type="protein sequence ID" value="KAK9128824.1"/>
    <property type="molecule type" value="Genomic_DNA"/>
</dbReference>
<evidence type="ECO:0000313" key="3">
    <source>
        <dbReference type="Proteomes" id="UP001420932"/>
    </source>
</evidence>
<organism evidence="2 3">
    <name type="scientific">Stephania yunnanensis</name>
    <dbReference type="NCBI Taxonomy" id="152371"/>
    <lineage>
        <taxon>Eukaryota</taxon>
        <taxon>Viridiplantae</taxon>
        <taxon>Streptophyta</taxon>
        <taxon>Embryophyta</taxon>
        <taxon>Tracheophyta</taxon>
        <taxon>Spermatophyta</taxon>
        <taxon>Magnoliopsida</taxon>
        <taxon>Ranunculales</taxon>
        <taxon>Menispermaceae</taxon>
        <taxon>Menispermoideae</taxon>
        <taxon>Cissampelideae</taxon>
        <taxon>Stephania</taxon>
    </lineage>
</organism>